<reference evidence="7 8" key="1">
    <citation type="submission" date="2023-09" db="EMBL/GenBank/DDBJ databases">
        <title>Streptomyces sp. nov.: A antagonism against Alternaria gaisen Producing Streptochlin, Isolated from Tamarix root soil.</title>
        <authorList>
            <person name="Chen Y."/>
        </authorList>
    </citation>
    <scope>NUCLEOTIDE SEQUENCE [LARGE SCALE GENOMIC DNA]</scope>
    <source>
        <strain evidence="7 8">TRM76323</strain>
    </source>
</reference>
<dbReference type="EMBL" id="JAWCTQ010000002">
    <property type="protein sequence ID" value="MDT9681043.1"/>
    <property type="molecule type" value="Genomic_DNA"/>
</dbReference>
<dbReference type="Pfam" id="PF24517">
    <property type="entry name" value="CBM96"/>
    <property type="match status" value="1"/>
</dbReference>
<dbReference type="RefSeq" id="WP_315876033.1">
    <property type="nucleotide sequence ID" value="NZ_JAWCTQ010000002.1"/>
</dbReference>
<evidence type="ECO:0000313" key="8">
    <source>
        <dbReference type="Proteomes" id="UP001250181"/>
    </source>
</evidence>
<feature type="domain" description="Carbohydrate-binding module family 96" evidence="6">
    <location>
        <begin position="315"/>
        <end position="481"/>
    </location>
</feature>
<feature type="compositionally biased region" description="Low complexity" evidence="4">
    <location>
        <begin position="616"/>
        <end position="635"/>
    </location>
</feature>
<dbReference type="Proteomes" id="UP001250181">
    <property type="component" value="Unassembled WGS sequence"/>
</dbReference>
<dbReference type="CDD" id="cd03398">
    <property type="entry name" value="PAP2_haloperoxidase"/>
    <property type="match status" value="1"/>
</dbReference>
<evidence type="ECO:0000259" key="6">
    <source>
        <dbReference type="Pfam" id="PF24517"/>
    </source>
</evidence>
<accession>A0ABU3QEV1</accession>
<evidence type="ECO:0000256" key="5">
    <source>
        <dbReference type="SAM" id="SignalP"/>
    </source>
</evidence>
<dbReference type="InterPro" id="IPR055372">
    <property type="entry name" value="CBM96"/>
</dbReference>
<evidence type="ECO:0000256" key="2">
    <source>
        <dbReference type="ARBA" id="ARBA00022525"/>
    </source>
</evidence>
<evidence type="ECO:0000313" key="7">
    <source>
        <dbReference type="EMBL" id="MDT9681043.1"/>
    </source>
</evidence>
<keyword evidence="2" id="KW-0964">Secreted</keyword>
<dbReference type="PANTHER" id="PTHR34599:SF1">
    <property type="entry name" value="PHOSPHATIDIC ACID PHOSPHATASE TYPE 2_HALOPEROXIDASE DOMAIN-CONTAINING PROTEIN"/>
    <property type="match status" value="1"/>
</dbReference>
<dbReference type="Gene3D" id="1.10.606.20">
    <property type="match status" value="1"/>
</dbReference>
<proteinExistence type="predicted"/>
<evidence type="ECO:0000256" key="3">
    <source>
        <dbReference type="ARBA" id="ARBA00022729"/>
    </source>
</evidence>
<comment type="caution">
    <text evidence="7">The sequence shown here is derived from an EMBL/GenBank/DDBJ whole genome shotgun (WGS) entry which is preliminary data.</text>
</comment>
<evidence type="ECO:0000256" key="4">
    <source>
        <dbReference type="SAM" id="MobiDB-lite"/>
    </source>
</evidence>
<feature type="region of interest" description="Disordered" evidence="4">
    <location>
        <begin position="616"/>
        <end position="642"/>
    </location>
</feature>
<feature type="chain" id="PRO_5047179839" evidence="5">
    <location>
        <begin position="43"/>
        <end position="955"/>
    </location>
</feature>
<feature type="region of interest" description="Disordered" evidence="4">
    <location>
        <begin position="41"/>
        <end position="103"/>
    </location>
</feature>
<sequence>MHVTHHLVPDRRPARRRTALRRLAVPLSALLAVAGGWPMASAAPAAQPSANQRPSPHTADDGALSQGPPAASAAAAGQQRRVEVPGARTENTTTWANPDGTVSVETHAGPVRFRKGGKWVDIDPTLRRAADGSVRAVAHPHGLRIAGRTGEGGGDLLTLGGGGRTVTLGWKGPLPEPVLSGHRATYANVLPATDLVVEATRTGFEQYLVVKDRSAADEVESFTLPLRTEGLTTTRNSDGSLSFTDPSTKKAVGRLPAPVMWEAGRQKRGGQDGRRTAVGMTLEREGGRLGLRLTPDRDFLASPDTRYPVTIDPAVFLSPHVDTTVVRGSQEDFSGAVGLRVGRESGKEAARSFVQFPRTPGMTGGAVLDAQLSLFPLSSAQCAPRSWEVWDTGAVSSATRWGTQPAWRTKAATSTLTSGASADCPAREVTLDVTSLVSQWAAVDRATDTLGLRATDENDTSAFKVFASGDNVSNVPALLVTYRPTSDPATDHVQYWNDVLLSAYRTAGGAPGPLARAGAMMHGAVYDAANSIRCSEGETRCLGRPYLVKTTAPADADINSAIDQAAYLVLEAVFPNMDFARQLAAAGESIPQTVTGTQRRAGSSVGHQAARAMVDARAADGSQTSTPYPGSSSPGNWRPTDANPAATPAWGLVKPFGLTSGSQFRQRRLTDYGSMEALLRSSDYSNQVNEVRDLGGVESPLRTADQTQAAFFWANDVDGTYKPPGQLFELTQTVSRQHRLTVDANAKLFALVAFAMADAGIAAWDAKYQTNIDLWRPESAIRLDGDGNPLTSADPEWQPLSRNREGQHFSPPFPAHVSGHATFGAAWARTMERWFGTDDIGFTAGTEDFDALGVTRTFTSFSDAAQENARSRIWLGVHYSWDGTDGITVGNSVADHISSNSVGPNSSDLWKEYELLHNLSGCQATGRQLVAEHRWSAYECRRASTTNDDHRLYVK</sequence>
<name>A0ABU3QEV1_9ACTN</name>
<dbReference type="InterPro" id="IPR052559">
    <property type="entry name" value="V-haloperoxidase"/>
</dbReference>
<keyword evidence="8" id="KW-1185">Reference proteome</keyword>
<keyword evidence="3 5" id="KW-0732">Signal</keyword>
<feature type="compositionally biased region" description="Low complexity" evidence="4">
    <location>
        <begin position="41"/>
        <end position="79"/>
    </location>
</feature>
<comment type="subcellular location">
    <subcellularLocation>
        <location evidence="1">Secreted</location>
    </subcellularLocation>
</comment>
<protein>
    <submittedName>
        <fullName evidence="7">DNRLRE domain-containing protein</fullName>
    </submittedName>
</protein>
<gene>
    <name evidence="7" type="ORF">RND61_02965</name>
</gene>
<dbReference type="InterPro" id="IPR036938">
    <property type="entry name" value="PAP2/HPO_sf"/>
</dbReference>
<dbReference type="PANTHER" id="PTHR34599">
    <property type="entry name" value="PEROXIDASE-RELATED"/>
    <property type="match status" value="1"/>
</dbReference>
<organism evidence="7 8">
    <name type="scientific">Streptomyces tamarix</name>
    <dbReference type="NCBI Taxonomy" id="3078565"/>
    <lineage>
        <taxon>Bacteria</taxon>
        <taxon>Bacillati</taxon>
        <taxon>Actinomycetota</taxon>
        <taxon>Actinomycetes</taxon>
        <taxon>Kitasatosporales</taxon>
        <taxon>Streptomycetaceae</taxon>
        <taxon>Streptomyces</taxon>
    </lineage>
</organism>
<dbReference type="SUPFAM" id="SSF48317">
    <property type="entry name" value="Acid phosphatase/Vanadium-dependent haloperoxidase"/>
    <property type="match status" value="1"/>
</dbReference>
<evidence type="ECO:0000256" key="1">
    <source>
        <dbReference type="ARBA" id="ARBA00004613"/>
    </source>
</evidence>
<feature type="signal peptide" evidence="5">
    <location>
        <begin position="1"/>
        <end position="42"/>
    </location>
</feature>
<dbReference type="NCBIfam" id="NF033679">
    <property type="entry name" value="DNRLRE_dom"/>
    <property type="match status" value="1"/>
</dbReference>